<dbReference type="Proteomes" id="UP000281061">
    <property type="component" value="Unassembled WGS sequence"/>
</dbReference>
<feature type="transmembrane region" description="Helical" evidence="1">
    <location>
        <begin position="33"/>
        <end position="54"/>
    </location>
</feature>
<feature type="transmembrane region" description="Helical" evidence="1">
    <location>
        <begin position="88"/>
        <end position="108"/>
    </location>
</feature>
<keyword evidence="1" id="KW-0812">Transmembrane</keyword>
<comment type="caution">
    <text evidence="2">The sequence shown here is derived from an EMBL/GenBank/DDBJ whole genome shotgun (WGS) entry which is preliminary data.</text>
</comment>
<name>A0AB37RFT5_LACPE</name>
<sequence length="132" mass="15111">MKVSLQRMMIGCGYGAVAYLVIIALNIQPTHPTMRNVVSVLIMSALIGLLTDLFELDRLSYLVAFGLHLLGTFGLTLGTIWFNHWHIPSFWGLFLGCYLILWGIVRFYQFLEVTKINQALVERQKNLNQHQD</sequence>
<keyword evidence="1" id="KW-0472">Membrane</keyword>
<dbReference type="RefSeq" id="WP_122211351.1">
    <property type="nucleotide sequence ID" value="NZ_RDCH01000045.1"/>
</dbReference>
<evidence type="ECO:0000313" key="2">
    <source>
        <dbReference type="EMBL" id="RMW53606.1"/>
    </source>
</evidence>
<protein>
    <submittedName>
        <fullName evidence="2">DUF3021 domain-containing protein</fullName>
    </submittedName>
</protein>
<feature type="transmembrane region" description="Helical" evidence="1">
    <location>
        <begin position="61"/>
        <end position="82"/>
    </location>
</feature>
<keyword evidence="1" id="KW-1133">Transmembrane helix</keyword>
<dbReference type="Pfam" id="PF11457">
    <property type="entry name" value="DUF3021"/>
    <property type="match status" value="1"/>
</dbReference>
<dbReference type="AlphaFoldDB" id="A0AB37RFT5"/>
<accession>A0AB37RFT5</accession>
<organism evidence="2 3">
    <name type="scientific">Lactiplantibacillus pentosus</name>
    <name type="common">Lactobacillus pentosus</name>
    <dbReference type="NCBI Taxonomy" id="1589"/>
    <lineage>
        <taxon>Bacteria</taxon>
        <taxon>Bacillati</taxon>
        <taxon>Bacillota</taxon>
        <taxon>Bacilli</taxon>
        <taxon>Lactobacillales</taxon>
        <taxon>Lactobacillaceae</taxon>
        <taxon>Lactiplantibacillus</taxon>
    </lineage>
</organism>
<dbReference type="EMBL" id="RDCL01000086">
    <property type="protein sequence ID" value="RMW53606.1"/>
    <property type="molecule type" value="Genomic_DNA"/>
</dbReference>
<evidence type="ECO:0000256" key="1">
    <source>
        <dbReference type="SAM" id="Phobius"/>
    </source>
</evidence>
<proteinExistence type="predicted"/>
<reference evidence="2 3" key="1">
    <citation type="submission" date="2018-10" db="EMBL/GenBank/DDBJ databases">
        <title>Genome sequences of five Lactobacillus pentosus strains isolated from brines of traditionally fermented spanish-style green table olives and differences between them.</title>
        <authorList>
            <person name="Jimenez Diaz R."/>
        </authorList>
    </citation>
    <scope>NUCLEOTIDE SEQUENCE [LARGE SCALE GENOMIC DNA]</scope>
    <source>
        <strain evidence="2 3">IG8</strain>
    </source>
</reference>
<evidence type="ECO:0000313" key="3">
    <source>
        <dbReference type="Proteomes" id="UP000281061"/>
    </source>
</evidence>
<dbReference type="InterPro" id="IPR021560">
    <property type="entry name" value="DUF3021"/>
</dbReference>
<feature type="transmembrane region" description="Helical" evidence="1">
    <location>
        <begin position="7"/>
        <end position="27"/>
    </location>
</feature>
<gene>
    <name evidence="2" type="ORF">D6U17_11205</name>
</gene>